<protein>
    <recommendedName>
        <fullName evidence="5">Het-C-domain-containing protein</fullName>
    </recommendedName>
</protein>
<gene>
    <name evidence="3" type="ORF">DL764_005285</name>
</gene>
<feature type="region of interest" description="Disordered" evidence="1">
    <location>
        <begin position="644"/>
        <end position="805"/>
    </location>
</feature>
<feature type="region of interest" description="Disordered" evidence="1">
    <location>
        <begin position="370"/>
        <end position="400"/>
    </location>
</feature>
<dbReference type="STRING" id="155417.A0A4Q4T9U3"/>
<feature type="chain" id="PRO_5020581846" description="Het-C-domain-containing protein" evidence="2">
    <location>
        <begin position="29"/>
        <end position="805"/>
    </location>
</feature>
<evidence type="ECO:0008006" key="5">
    <source>
        <dbReference type="Google" id="ProtNLM"/>
    </source>
</evidence>
<dbReference type="OrthoDB" id="2506204at2759"/>
<reference evidence="3 4" key="1">
    <citation type="submission" date="2018-06" db="EMBL/GenBank/DDBJ databases">
        <title>Complete Genomes of Monosporascus.</title>
        <authorList>
            <person name="Robinson A.J."/>
            <person name="Natvig D.O."/>
        </authorList>
    </citation>
    <scope>NUCLEOTIDE SEQUENCE [LARGE SCALE GENOMIC DNA]</scope>
    <source>
        <strain evidence="3 4">CBS 110550</strain>
    </source>
</reference>
<evidence type="ECO:0000256" key="2">
    <source>
        <dbReference type="SAM" id="SignalP"/>
    </source>
</evidence>
<feature type="compositionally biased region" description="Basic and acidic residues" evidence="1">
    <location>
        <begin position="370"/>
        <end position="390"/>
    </location>
</feature>
<dbReference type="InterPro" id="IPR052577">
    <property type="entry name" value="VWA7"/>
</dbReference>
<evidence type="ECO:0000313" key="4">
    <source>
        <dbReference type="Proteomes" id="UP000293360"/>
    </source>
</evidence>
<dbReference type="Proteomes" id="UP000293360">
    <property type="component" value="Unassembled WGS sequence"/>
</dbReference>
<sequence>MASTRLGCSSMLLILGIILILMPGKAAAFGAGNIPSIAQIEGHNWRHGDIEDMLKTVAFLYGKKWSSLSIRRTYFGNWLRDYSQAVDVGSLKGVNAETIRILVWVLSFLANGYATEEFEVTAERLGVYRPEEHIDNPLGYADGTDARELDPRLRGPVMPQETEIDRRTGMKNYIANERGGWATSAGYLRFSFGRSIHYGRLYTSGSRGKGKEEDLCEALRCLGQALHCMEDFSAHSNYCELALRELGYNGVFPHCGEHTKIDLWGKRVFPLVTGTFGGVDFLHSVLGEANDHFTQTEVSEVDQLDLVLKSCEKDGDSSQRSGGGGSRGLLDTLAGSLFGGGGRSGAGNDFISLVTQLPDSGDGFASEARSLKARSEEQQRRNELRGDLSRDNANIVPGMSESFDPVKVSKQIYPILQFRDRIVKAINRIIAKIPGLENLIEKISETLTAFVLSLLAPFLRPIINQVTKTLKEGSSTVIDSSANSQLEPWRNPQCTDPTHSMLSKDHFTNILNPCAGRVAAAILQYVVPRIMFAWENPGVPEDEVVDDVLRAFHHPAIRDDNIEIQREMFNTVRKWAEEHPERHHLNRILGSEAVKNGKNHVQFSGESDRSRGHSHGSGLFDGLGHGRPSDSLWTQVKARDLDEMGVGAGHNRPGSASSSAPPPVRPNYGYTQNRPPRGGEAEGYYDDAPSSYDQPHSSGYGAPQDYGRPPPGHYRQHSQHGYGAPPPANYSPYGHQEYGGAPPQHGGHYGGAPPHHGGHYGDAPPPGPYPGSAYGGPPPPHQEGYPPYGGQQQWGSGYGQPPYPY</sequence>
<dbReference type="EMBL" id="QJNU01000274">
    <property type="protein sequence ID" value="RYP03238.1"/>
    <property type="molecule type" value="Genomic_DNA"/>
</dbReference>
<comment type="caution">
    <text evidence="3">The sequence shown here is derived from an EMBL/GenBank/DDBJ whole genome shotgun (WGS) entry which is preliminary data.</text>
</comment>
<feature type="compositionally biased region" description="Low complexity" evidence="1">
    <location>
        <begin position="782"/>
        <end position="795"/>
    </location>
</feature>
<evidence type="ECO:0000313" key="3">
    <source>
        <dbReference type="EMBL" id="RYP03238.1"/>
    </source>
</evidence>
<accession>A0A4Q4T9U3</accession>
<organism evidence="3 4">
    <name type="scientific">Monosporascus ibericus</name>
    <dbReference type="NCBI Taxonomy" id="155417"/>
    <lineage>
        <taxon>Eukaryota</taxon>
        <taxon>Fungi</taxon>
        <taxon>Dikarya</taxon>
        <taxon>Ascomycota</taxon>
        <taxon>Pezizomycotina</taxon>
        <taxon>Sordariomycetes</taxon>
        <taxon>Xylariomycetidae</taxon>
        <taxon>Xylariales</taxon>
        <taxon>Xylariales incertae sedis</taxon>
        <taxon>Monosporascus</taxon>
    </lineage>
</organism>
<keyword evidence="2" id="KW-0732">Signal</keyword>
<evidence type="ECO:0000256" key="1">
    <source>
        <dbReference type="SAM" id="MobiDB-lite"/>
    </source>
</evidence>
<dbReference type="AlphaFoldDB" id="A0A4Q4T9U3"/>
<feature type="compositionally biased region" description="Low complexity" evidence="1">
    <location>
        <begin position="738"/>
        <end position="755"/>
    </location>
</feature>
<keyword evidence="4" id="KW-1185">Reference proteome</keyword>
<dbReference type="InterPro" id="IPR010816">
    <property type="entry name" value="Het-C"/>
</dbReference>
<proteinExistence type="predicted"/>
<dbReference type="Pfam" id="PF07217">
    <property type="entry name" value="Het-C"/>
    <property type="match status" value="1"/>
</dbReference>
<feature type="region of interest" description="Disordered" evidence="1">
    <location>
        <begin position="601"/>
        <end position="630"/>
    </location>
</feature>
<feature type="signal peptide" evidence="2">
    <location>
        <begin position="1"/>
        <end position="28"/>
    </location>
</feature>
<dbReference type="PANTHER" id="PTHR14905">
    <property type="entry name" value="NG37"/>
    <property type="match status" value="1"/>
</dbReference>
<name>A0A4Q4T9U3_9PEZI</name>
<dbReference type="PANTHER" id="PTHR14905:SF7">
    <property type="entry name" value="VON WILLEBRAND FACTOR A DOMAIN-CONTAINING PROTEIN 7"/>
    <property type="match status" value="1"/>
</dbReference>